<dbReference type="InterPro" id="IPR003171">
    <property type="entry name" value="Mehydrof_redctse-like"/>
</dbReference>
<comment type="cofactor">
    <cofactor evidence="1">
        <name>FAD</name>
        <dbReference type="ChEBI" id="CHEBI:57692"/>
    </cofactor>
</comment>
<name>A0AAW2Z087_9EUKA</name>
<reference evidence="6 7" key="1">
    <citation type="submission" date="2024-03" db="EMBL/GenBank/DDBJ databases">
        <title>The Acrasis kona genome and developmental transcriptomes reveal deep origins of eukaryotic multicellular pathways.</title>
        <authorList>
            <person name="Sheikh S."/>
            <person name="Fu C.-J."/>
            <person name="Brown M.W."/>
            <person name="Baldauf S.L."/>
        </authorList>
    </citation>
    <scope>NUCLEOTIDE SEQUENCE [LARGE SCALE GENOMIC DNA]</scope>
    <source>
        <strain evidence="6 7">ATCC MYA-3509</strain>
    </source>
</reference>
<dbReference type="InterPro" id="IPR029041">
    <property type="entry name" value="FAD-linked_oxidoreductase-like"/>
</dbReference>
<keyword evidence="5" id="KW-0560">Oxidoreductase</keyword>
<accession>A0AAW2Z087</accession>
<evidence type="ECO:0000256" key="1">
    <source>
        <dbReference type="ARBA" id="ARBA00001974"/>
    </source>
</evidence>
<dbReference type="Gene3D" id="3.20.20.220">
    <property type="match status" value="1"/>
</dbReference>
<evidence type="ECO:0000256" key="2">
    <source>
        <dbReference type="ARBA" id="ARBA00004777"/>
    </source>
</evidence>
<keyword evidence="4" id="KW-0274">FAD</keyword>
<comment type="pathway">
    <text evidence="2">One-carbon metabolism; tetrahydrofolate interconversion.</text>
</comment>
<dbReference type="EMBL" id="JAOPGA020000840">
    <property type="protein sequence ID" value="KAL0482354.1"/>
    <property type="molecule type" value="Genomic_DNA"/>
</dbReference>
<protein>
    <submittedName>
        <fullName evidence="6">Methylenetetrahydrofolate reductase</fullName>
    </submittedName>
</protein>
<gene>
    <name evidence="6" type="ORF">AKO1_012938</name>
</gene>
<comment type="caution">
    <text evidence="6">The sequence shown here is derived from an EMBL/GenBank/DDBJ whole genome shotgun (WGS) entry which is preliminary data.</text>
</comment>
<evidence type="ECO:0000256" key="5">
    <source>
        <dbReference type="ARBA" id="ARBA00023002"/>
    </source>
</evidence>
<dbReference type="Proteomes" id="UP001431209">
    <property type="component" value="Unassembled WGS sequence"/>
</dbReference>
<evidence type="ECO:0000313" key="6">
    <source>
        <dbReference type="EMBL" id="KAL0482354.1"/>
    </source>
</evidence>
<keyword evidence="3" id="KW-0285">Flavoprotein</keyword>
<proteinExistence type="predicted"/>
<dbReference type="SUPFAM" id="SSF51730">
    <property type="entry name" value="FAD-linked oxidoreductase"/>
    <property type="match status" value="1"/>
</dbReference>
<dbReference type="Pfam" id="PF02219">
    <property type="entry name" value="MTHFR"/>
    <property type="match status" value="1"/>
</dbReference>
<organism evidence="6 7">
    <name type="scientific">Acrasis kona</name>
    <dbReference type="NCBI Taxonomy" id="1008807"/>
    <lineage>
        <taxon>Eukaryota</taxon>
        <taxon>Discoba</taxon>
        <taxon>Heterolobosea</taxon>
        <taxon>Tetramitia</taxon>
        <taxon>Eutetramitia</taxon>
        <taxon>Acrasidae</taxon>
        <taxon>Acrasis</taxon>
    </lineage>
</organism>
<evidence type="ECO:0000256" key="3">
    <source>
        <dbReference type="ARBA" id="ARBA00022630"/>
    </source>
</evidence>
<keyword evidence="7" id="KW-1185">Reference proteome</keyword>
<evidence type="ECO:0000313" key="7">
    <source>
        <dbReference type="Proteomes" id="UP001431209"/>
    </source>
</evidence>
<dbReference type="GO" id="GO:0006555">
    <property type="term" value="P:methionine metabolic process"/>
    <property type="evidence" value="ECO:0007669"/>
    <property type="project" value="InterPro"/>
</dbReference>
<sequence>MRLSFRLHRNKKVLFAPSNSYSKVPLVVAEITCKREELPSTIAKRAEVFLNSASKAGLKGWVAFSDTPFSDKKYFSMDDYLRMNLFKELPKENILPVLAIGDRTIQEISQLVHQIQCLDIHKLLLVSGDGQTQQKRLDHISTTHALQNIPNLAKEFKLYTAAHFSKSKFQRLQEKINLGADGVILQPTYSEDNFKEFISNFKTLKDGRPLLACVTPVTNRNILKSLSRIDELSLGQDELERLHSLSENELRDEGLKLCLNNITMYYQNYDKLDGIYIYTRSHTLYDRVVDHIKNLNH</sequence>
<evidence type="ECO:0000256" key="4">
    <source>
        <dbReference type="ARBA" id="ARBA00022827"/>
    </source>
</evidence>
<dbReference type="GO" id="GO:0004489">
    <property type="term" value="F:methylenetetrahydrofolate reductase [NAD(P)H] activity"/>
    <property type="evidence" value="ECO:0007669"/>
    <property type="project" value="InterPro"/>
</dbReference>
<dbReference type="AlphaFoldDB" id="A0AAW2Z087"/>